<feature type="binding site" evidence="2">
    <location>
        <position position="364"/>
    </location>
    <ligand>
        <name>FAD</name>
        <dbReference type="ChEBI" id="CHEBI:57692"/>
    </ligand>
</feature>
<dbReference type="Proteomes" id="UP000027647">
    <property type="component" value="Unassembled WGS sequence"/>
</dbReference>
<dbReference type="InterPro" id="IPR050816">
    <property type="entry name" value="Flavin-dep_Halogenase_NPB"/>
</dbReference>
<accession>A0A074MW71</accession>
<gene>
    <name evidence="3" type="ORF">EH31_11940</name>
</gene>
<dbReference type="InterPro" id="IPR033856">
    <property type="entry name" value="Trp_halogen"/>
</dbReference>
<sequence length="520" mass="57433">MTYGVASNEGTPSGAAKRINHVVVVGGGTAGWMTAAGLAHMLGASGLGQAGLKVTLIESEAIGVVGVGEATLPHIKAFNDTIGINEAEFMAATSATFKLGIEFVDWGRKGDSYIHPFGEFGLPNEGVAFHHYWRKFADVAGPLDDYSLPVVACRNAKFQPPSEDPRSVLSTYRYAYQFDTLQYAPFMRSHAEKKGVTRIEGKVVDVALDPDDGRVTELTLENGQSVAGDLFIDCTGFFGLLIEKQLETGYDDWSEWLPADRAVAVPCESAGPLLPYTRATAHEAGWSWRIPLQHRTGNGHVYSSQFLSDDAACDTLLGGLEGGRLADPRFLRFVTGKRRKLWNKNVVAIGLSGGFLEPLESTSIYLIQEGISKLVELFPQDQDCAVETREYNYWMDLQFERIRDFLILHYHATQRDDSDFWNHMRNLKVPDSLQERLELFRAHGHVSAYEHGLFLVPSWIAVLIGQRVIPQGFDARVAGTPEAHVKQHLAGLRDHMSKAAGSMEDHATFLRRYAQMSDAA</sequence>
<dbReference type="GO" id="GO:0004497">
    <property type="term" value="F:monooxygenase activity"/>
    <property type="evidence" value="ECO:0007669"/>
    <property type="project" value="InterPro"/>
</dbReference>
<proteinExistence type="predicted"/>
<protein>
    <submittedName>
        <fullName evidence="3">Tryptophan halogenase</fullName>
    </submittedName>
</protein>
<dbReference type="STRING" id="1044.EH31_11940"/>
<dbReference type="InterPro" id="IPR006905">
    <property type="entry name" value="Flavin_halogenase"/>
</dbReference>
<evidence type="ECO:0000256" key="2">
    <source>
        <dbReference type="PIRSR" id="PIRSR011396-2"/>
    </source>
</evidence>
<keyword evidence="2" id="KW-0547">Nucleotide-binding</keyword>
<dbReference type="Gene3D" id="3.50.50.60">
    <property type="entry name" value="FAD/NAD(P)-binding domain"/>
    <property type="match status" value="1"/>
</dbReference>
<dbReference type="RefSeq" id="WP_277813516.1">
    <property type="nucleotide sequence ID" value="NZ_JMIW01000004.1"/>
</dbReference>
<evidence type="ECO:0000313" key="4">
    <source>
        <dbReference type="Proteomes" id="UP000027647"/>
    </source>
</evidence>
<feature type="active site" evidence="1">
    <location>
        <position position="98"/>
    </location>
</feature>
<dbReference type="PANTHER" id="PTHR43747">
    <property type="entry name" value="FAD-BINDING PROTEIN"/>
    <property type="match status" value="1"/>
</dbReference>
<feature type="binding site" evidence="2">
    <location>
        <position position="360"/>
    </location>
    <ligand>
        <name>L-tryptophan</name>
        <dbReference type="ChEBI" id="CHEBI:57912"/>
    </ligand>
</feature>
<keyword evidence="2" id="KW-0274">FAD</keyword>
<dbReference type="PIRSF" id="PIRSF011396">
    <property type="entry name" value="Trp_halogenase"/>
    <property type="match status" value="1"/>
</dbReference>
<comment type="caution">
    <text evidence="3">The sequence shown here is derived from an EMBL/GenBank/DDBJ whole genome shotgun (WGS) entry which is preliminary data.</text>
</comment>
<feature type="binding site" evidence="2">
    <location>
        <begin position="27"/>
        <end position="30"/>
    </location>
    <ligand>
        <name>FAD</name>
        <dbReference type="ChEBI" id="CHEBI:57692"/>
    </ligand>
</feature>
<dbReference type="EMBL" id="JMIW01000004">
    <property type="protein sequence ID" value="KEO89857.1"/>
    <property type="molecule type" value="Genomic_DNA"/>
</dbReference>
<dbReference type="Pfam" id="PF04820">
    <property type="entry name" value="Trp_halogenase"/>
    <property type="match status" value="1"/>
</dbReference>
<evidence type="ECO:0000313" key="3">
    <source>
        <dbReference type="EMBL" id="KEO89857.1"/>
    </source>
</evidence>
<keyword evidence="2" id="KW-0285">Flavoprotein</keyword>
<feature type="binding site" evidence="2">
    <location>
        <position position="98"/>
    </location>
    <ligand>
        <name>7-chloro-L-tryptophan</name>
        <dbReference type="ChEBI" id="CHEBI:58713"/>
    </ligand>
</feature>
<dbReference type="AlphaFoldDB" id="A0A074MW71"/>
<organism evidence="3 4">
    <name type="scientific">Erythrobacter longus</name>
    <dbReference type="NCBI Taxonomy" id="1044"/>
    <lineage>
        <taxon>Bacteria</taxon>
        <taxon>Pseudomonadati</taxon>
        <taxon>Pseudomonadota</taxon>
        <taxon>Alphaproteobacteria</taxon>
        <taxon>Sphingomonadales</taxon>
        <taxon>Erythrobacteraceae</taxon>
        <taxon>Erythrobacter/Porphyrobacter group</taxon>
        <taxon>Erythrobacter</taxon>
    </lineage>
</organism>
<dbReference type="eggNOG" id="COG0665">
    <property type="taxonomic scope" value="Bacteria"/>
</dbReference>
<name>A0A074MW71_ERYLO</name>
<keyword evidence="4" id="KW-1185">Reference proteome</keyword>
<dbReference type="PANTHER" id="PTHR43747:SF4">
    <property type="entry name" value="FLAVIN-DEPENDENT TRYPTOPHAN HALOGENASE"/>
    <property type="match status" value="1"/>
</dbReference>
<feature type="binding site" evidence="2">
    <location>
        <position position="203"/>
    </location>
    <ligand>
        <name>FAD</name>
        <dbReference type="ChEBI" id="CHEBI:57692"/>
    </ligand>
</feature>
<dbReference type="InterPro" id="IPR036188">
    <property type="entry name" value="FAD/NAD-bd_sf"/>
</dbReference>
<dbReference type="SUPFAM" id="SSF51905">
    <property type="entry name" value="FAD/NAD(P)-binding domain"/>
    <property type="match status" value="1"/>
</dbReference>
<dbReference type="GO" id="GO:0000166">
    <property type="term" value="F:nucleotide binding"/>
    <property type="evidence" value="ECO:0007669"/>
    <property type="project" value="UniProtKB-KW"/>
</dbReference>
<reference evidence="3 4" key="1">
    <citation type="submission" date="2014-04" db="EMBL/GenBank/DDBJ databases">
        <title>A comprehensive comparison of genomes of Erythrobacter spp. strains.</title>
        <authorList>
            <person name="Zheng Q."/>
        </authorList>
    </citation>
    <scope>NUCLEOTIDE SEQUENCE [LARGE SCALE GENOMIC DNA]</scope>
    <source>
        <strain evidence="3 4">DSM 6997</strain>
    </source>
</reference>
<evidence type="ECO:0000256" key="1">
    <source>
        <dbReference type="PIRSR" id="PIRSR011396-1"/>
    </source>
</evidence>
<feature type="binding site" evidence="2">
    <location>
        <position position="351"/>
    </location>
    <ligand>
        <name>FAD</name>
        <dbReference type="ChEBI" id="CHEBI:57692"/>
    </ligand>
</feature>